<evidence type="ECO:0000256" key="9">
    <source>
        <dbReference type="PROSITE-ProRule" id="PRU00470"/>
    </source>
</evidence>
<keyword evidence="8" id="KW-0539">Nucleus</keyword>
<evidence type="ECO:0000256" key="3">
    <source>
        <dbReference type="ARBA" id="ARBA00022771"/>
    </source>
</evidence>
<keyword evidence="4" id="KW-0862">Zinc</keyword>
<dbReference type="PANTHER" id="PTHR31251:SF208">
    <property type="entry name" value="SQUAMOSA PROMOTER-BINDING-LIKE PROTEIN 18"/>
    <property type="match status" value="1"/>
</dbReference>
<comment type="subcellular location">
    <subcellularLocation>
        <location evidence="1">Nucleus</location>
    </subcellularLocation>
</comment>
<name>A0AAV8GPW0_9POAL</name>
<evidence type="ECO:0000256" key="8">
    <source>
        <dbReference type="ARBA" id="ARBA00023242"/>
    </source>
</evidence>
<accession>A0AAV8GPW0</accession>
<evidence type="ECO:0000256" key="7">
    <source>
        <dbReference type="ARBA" id="ARBA00023163"/>
    </source>
</evidence>
<protein>
    <submittedName>
        <fullName evidence="12">Squamosa promoter-binding-like protein 16</fullName>
    </submittedName>
</protein>
<dbReference type="GO" id="GO:0003677">
    <property type="term" value="F:DNA binding"/>
    <property type="evidence" value="ECO:0007669"/>
    <property type="project" value="UniProtKB-KW"/>
</dbReference>
<dbReference type="SUPFAM" id="SSF103612">
    <property type="entry name" value="SBT domain"/>
    <property type="match status" value="1"/>
</dbReference>
<organism evidence="12 13">
    <name type="scientific">Rhynchospora pubera</name>
    <dbReference type="NCBI Taxonomy" id="906938"/>
    <lineage>
        <taxon>Eukaryota</taxon>
        <taxon>Viridiplantae</taxon>
        <taxon>Streptophyta</taxon>
        <taxon>Embryophyta</taxon>
        <taxon>Tracheophyta</taxon>
        <taxon>Spermatophyta</taxon>
        <taxon>Magnoliopsida</taxon>
        <taxon>Liliopsida</taxon>
        <taxon>Poales</taxon>
        <taxon>Cyperaceae</taxon>
        <taxon>Cyperoideae</taxon>
        <taxon>Rhynchosporeae</taxon>
        <taxon>Rhynchospora</taxon>
    </lineage>
</organism>
<dbReference type="EMBL" id="JAMFTS010000001">
    <property type="protein sequence ID" value="KAJ4805376.1"/>
    <property type="molecule type" value="Genomic_DNA"/>
</dbReference>
<evidence type="ECO:0000256" key="5">
    <source>
        <dbReference type="ARBA" id="ARBA00023015"/>
    </source>
</evidence>
<proteinExistence type="predicted"/>
<dbReference type="GO" id="GO:0005634">
    <property type="term" value="C:nucleus"/>
    <property type="evidence" value="ECO:0007669"/>
    <property type="project" value="UniProtKB-SubCell"/>
</dbReference>
<keyword evidence="3 9" id="KW-0863">Zinc-finger</keyword>
<feature type="region of interest" description="Disordered" evidence="10">
    <location>
        <begin position="140"/>
        <end position="160"/>
    </location>
</feature>
<dbReference type="Pfam" id="PF03110">
    <property type="entry name" value="SBP"/>
    <property type="match status" value="1"/>
</dbReference>
<keyword evidence="13" id="KW-1185">Reference proteome</keyword>
<keyword evidence="2" id="KW-0479">Metal-binding</keyword>
<evidence type="ECO:0000259" key="11">
    <source>
        <dbReference type="PROSITE" id="PS51141"/>
    </source>
</evidence>
<evidence type="ECO:0000313" key="13">
    <source>
        <dbReference type="Proteomes" id="UP001140206"/>
    </source>
</evidence>
<keyword evidence="7" id="KW-0804">Transcription</keyword>
<evidence type="ECO:0000256" key="1">
    <source>
        <dbReference type="ARBA" id="ARBA00004123"/>
    </source>
</evidence>
<dbReference type="FunFam" id="4.10.1100.10:FF:000001">
    <property type="entry name" value="Squamosa promoter-binding-like protein 14"/>
    <property type="match status" value="1"/>
</dbReference>
<evidence type="ECO:0000313" key="12">
    <source>
        <dbReference type="EMBL" id="KAJ4805376.1"/>
    </source>
</evidence>
<dbReference type="Proteomes" id="UP001140206">
    <property type="component" value="Chromosome 1"/>
</dbReference>
<evidence type="ECO:0000256" key="2">
    <source>
        <dbReference type="ARBA" id="ARBA00022723"/>
    </source>
</evidence>
<keyword evidence="6" id="KW-0238">DNA-binding</keyword>
<dbReference type="AlphaFoldDB" id="A0AAV8GPW0"/>
<dbReference type="Gene3D" id="4.10.1100.10">
    <property type="entry name" value="Transcription factor, SBP-box domain"/>
    <property type="match status" value="1"/>
</dbReference>
<evidence type="ECO:0000256" key="10">
    <source>
        <dbReference type="SAM" id="MobiDB-lite"/>
    </source>
</evidence>
<gene>
    <name evidence="12" type="ORF">LUZ62_017942</name>
</gene>
<comment type="caution">
    <text evidence="12">The sequence shown here is derived from an EMBL/GenBank/DDBJ whole genome shotgun (WGS) entry which is preliminary data.</text>
</comment>
<dbReference type="PANTHER" id="PTHR31251">
    <property type="entry name" value="SQUAMOSA PROMOTER-BINDING-LIKE PROTEIN 4"/>
    <property type="match status" value="1"/>
</dbReference>
<feature type="domain" description="SBP-type" evidence="11">
    <location>
        <begin position="73"/>
        <end position="150"/>
    </location>
</feature>
<sequence>MDWDLKMPPPPWDIVSDLDLTTPSGPGPCAPVNDTPPSPNPLDLKLNTGISMTPGPMKRPRPGPGPMAGAHVSARCLVEGCKADLSKCREYHRRHKVCEVHSKTPVVIVSGREQRFCQQCSRFHMLGEFDDAKRSCRKRLEGHNRRRRKPQSNSLSTRGLLANHQGSRFGSYPPIFPSIRTESNNWAIKSEPISFPSSLYPPLHSYPKPKRQFPFLNETTSDITFTSSFTSLPGDPTSDCALSLLSSPVLSSPVQSSSSIVTTGTATNQISITQPLVSGFQFGASSGITGANGFSERRVGTFAVSGLGGAGEIHSFQGSFQLGAGEGSSQPLPFSWQ</sequence>
<dbReference type="PROSITE" id="PS51141">
    <property type="entry name" value="ZF_SBP"/>
    <property type="match status" value="1"/>
</dbReference>
<keyword evidence="5" id="KW-0805">Transcription regulation</keyword>
<reference evidence="12" key="1">
    <citation type="submission" date="2022-08" db="EMBL/GenBank/DDBJ databases">
        <authorList>
            <person name="Marques A."/>
        </authorList>
    </citation>
    <scope>NUCLEOTIDE SEQUENCE</scope>
    <source>
        <strain evidence="12">RhyPub2mFocal</strain>
        <tissue evidence="12">Leaves</tissue>
    </source>
</reference>
<evidence type="ECO:0000256" key="4">
    <source>
        <dbReference type="ARBA" id="ARBA00022833"/>
    </source>
</evidence>
<dbReference type="InterPro" id="IPR036893">
    <property type="entry name" value="SBP_sf"/>
</dbReference>
<dbReference type="InterPro" id="IPR044817">
    <property type="entry name" value="SBP-like"/>
</dbReference>
<dbReference type="GO" id="GO:0008270">
    <property type="term" value="F:zinc ion binding"/>
    <property type="evidence" value="ECO:0007669"/>
    <property type="project" value="UniProtKB-KW"/>
</dbReference>
<evidence type="ECO:0000256" key="6">
    <source>
        <dbReference type="ARBA" id="ARBA00023125"/>
    </source>
</evidence>
<dbReference type="InterPro" id="IPR004333">
    <property type="entry name" value="SBP_dom"/>
</dbReference>